<dbReference type="AlphaFoldDB" id="W2QUZ7"/>
<gene>
    <name evidence="1" type="ORF">PPTG_06322</name>
</gene>
<dbReference type="OrthoDB" id="125255at2759"/>
<dbReference type="RefSeq" id="XP_008898471.1">
    <property type="nucleotide sequence ID" value="XM_008900223.1"/>
</dbReference>
<evidence type="ECO:0000313" key="2">
    <source>
        <dbReference type="Proteomes" id="UP000018817"/>
    </source>
</evidence>
<protein>
    <submittedName>
        <fullName evidence="1">Uncharacterized protein</fullName>
    </submittedName>
</protein>
<organism evidence="1 2">
    <name type="scientific">Phytophthora nicotianae (strain INRA-310)</name>
    <name type="common">Phytophthora parasitica</name>
    <dbReference type="NCBI Taxonomy" id="761204"/>
    <lineage>
        <taxon>Eukaryota</taxon>
        <taxon>Sar</taxon>
        <taxon>Stramenopiles</taxon>
        <taxon>Oomycota</taxon>
        <taxon>Peronosporomycetes</taxon>
        <taxon>Peronosporales</taxon>
        <taxon>Peronosporaceae</taxon>
        <taxon>Phytophthora</taxon>
    </lineage>
</organism>
<dbReference type="OMA" id="WIMERLG"/>
<accession>W2QUZ7</accession>
<proteinExistence type="predicted"/>
<reference evidence="1 2" key="2">
    <citation type="submission" date="2013-11" db="EMBL/GenBank/DDBJ databases">
        <title>The Genome Sequence of Phytophthora parasitica INRA-310.</title>
        <authorList>
            <consortium name="The Broad Institute Genomics Platform"/>
            <person name="Russ C."/>
            <person name="Tyler B."/>
            <person name="Panabieres F."/>
            <person name="Shan W."/>
            <person name="Tripathy S."/>
            <person name="Grunwald N."/>
            <person name="Machado M."/>
            <person name="Johnson C.S."/>
            <person name="Arredondo F."/>
            <person name="Hong C."/>
            <person name="Coffey M."/>
            <person name="Young S.K."/>
            <person name="Zeng Q."/>
            <person name="Gargeya S."/>
            <person name="Fitzgerald M."/>
            <person name="Abouelleil A."/>
            <person name="Alvarado L."/>
            <person name="Chapman S.B."/>
            <person name="Gainer-Dewar J."/>
            <person name="Goldberg J."/>
            <person name="Griggs A."/>
            <person name="Gujja S."/>
            <person name="Hansen M."/>
            <person name="Howarth C."/>
            <person name="Imamovic A."/>
            <person name="Ireland A."/>
            <person name="Larimer J."/>
            <person name="McCowan C."/>
            <person name="Murphy C."/>
            <person name="Pearson M."/>
            <person name="Poon T.W."/>
            <person name="Priest M."/>
            <person name="Roberts A."/>
            <person name="Saif S."/>
            <person name="Shea T."/>
            <person name="Sykes S."/>
            <person name="Wortman J."/>
            <person name="Nusbaum C."/>
            <person name="Birren B."/>
        </authorList>
    </citation>
    <scope>NUCLEOTIDE SEQUENCE [LARGE SCALE GENOMIC DNA]</scope>
    <source>
        <strain evidence="1 2">INRA-310</strain>
    </source>
</reference>
<reference evidence="2" key="1">
    <citation type="submission" date="2011-12" db="EMBL/GenBank/DDBJ databases">
        <authorList>
            <consortium name="The Broad Institute Genome Sequencing Platform"/>
            <person name="Russ C."/>
            <person name="Tyler B."/>
            <person name="Panabieres F."/>
            <person name="Shan W."/>
            <person name="Tripathy S."/>
            <person name="Grunwald N."/>
            <person name="Machado M."/>
            <person name="Young S.K."/>
            <person name="Zeng Q."/>
            <person name="Gargeya S."/>
            <person name="Fitzgerald M."/>
            <person name="Haas B."/>
            <person name="Abouelleil A."/>
            <person name="Alvarado L."/>
            <person name="Arachchi H.M."/>
            <person name="Berlin A."/>
            <person name="Chapman S.B."/>
            <person name="Gearin G."/>
            <person name="Goldberg J."/>
            <person name="Griggs A."/>
            <person name="Gujja S."/>
            <person name="Hansen M."/>
            <person name="Heiman D."/>
            <person name="Howarth C."/>
            <person name="Larimer J."/>
            <person name="Lui A."/>
            <person name="MacDonald P.J.P."/>
            <person name="McCowen C."/>
            <person name="Montmayeur A."/>
            <person name="Murphy C."/>
            <person name="Neiman D."/>
            <person name="Pearson M."/>
            <person name="Priest M."/>
            <person name="Roberts A."/>
            <person name="Saif S."/>
            <person name="Shea T."/>
            <person name="Sisk P."/>
            <person name="Stolte C."/>
            <person name="Sykes S."/>
            <person name="Wortman J."/>
            <person name="Nusbaum C."/>
            <person name="Birren B."/>
        </authorList>
    </citation>
    <scope>NUCLEOTIDE SEQUENCE [LARGE SCALE GENOMIC DNA]</scope>
    <source>
        <strain evidence="2">INRA-310</strain>
    </source>
</reference>
<evidence type="ECO:0000313" key="1">
    <source>
        <dbReference type="EMBL" id="ETN16100.1"/>
    </source>
</evidence>
<sequence>MAVTSVTASGSLPLTLLAADRAPALIPCMVMNVAVASITPDSVLEVSVVISKLLTVISKQGTWITHQDLQGKAAVTGVGDQPVPVKSKVKLNLRFTTPGGPLILRNVICWVTEQPLPMGVGDLLLSRWIMERLGYSAEKLFAAAQQICSEWDMSDVDDGGDIGIPSVLAYTGTIGSPQPTQEELDLHEEEDKACFPTFEEDADSEQEQIRCVVV</sequence>
<dbReference type="VEuPathDB" id="FungiDB:PPTG_06322"/>
<dbReference type="Proteomes" id="UP000018817">
    <property type="component" value="Unassembled WGS sequence"/>
</dbReference>
<dbReference type="STRING" id="761204.W2QUZ7"/>
<dbReference type="EMBL" id="KI669569">
    <property type="protein sequence ID" value="ETN16100.1"/>
    <property type="molecule type" value="Genomic_DNA"/>
</dbReference>
<dbReference type="GeneID" id="20176300"/>
<name>W2QUZ7_PHYN3</name>